<dbReference type="RefSeq" id="WP_255856429.1">
    <property type="nucleotide sequence ID" value="NZ_CP073347.1"/>
</dbReference>
<sequence length="74" mass="8286">MPIVNFPSRDPKLLEEIQSEYQRLRSIESAIESLADMAYEANDAATVANVLRVLSGELTASTDCMQELVSRLER</sequence>
<proteinExistence type="predicted"/>
<keyword evidence="2" id="KW-1185">Reference proteome</keyword>
<accession>A0ABY5HSP1</accession>
<organism evidence="1 2">
    <name type="scientific">Marinobacterium rhizophilum</name>
    <dbReference type="NCBI Taxonomy" id="420402"/>
    <lineage>
        <taxon>Bacteria</taxon>
        <taxon>Pseudomonadati</taxon>
        <taxon>Pseudomonadota</taxon>
        <taxon>Gammaproteobacteria</taxon>
        <taxon>Oceanospirillales</taxon>
        <taxon>Oceanospirillaceae</taxon>
        <taxon>Marinobacterium</taxon>
    </lineage>
</organism>
<reference evidence="1" key="1">
    <citation type="submission" date="2021-04" db="EMBL/GenBank/DDBJ databases">
        <title>Oceanospirillales bacteria with DddD are important DMSP degraders in coastal seawater.</title>
        <authorList>
            <person name="Liu J."/>
        </authorList>
    </citation>
    <scope>NUCLEOTIDE SEQUENCE</scope>
    <source>
        <strain evidence="1">D13-1</strain>
    </source>
</reference>
<protein>
    <submittedName>
        <fullName evidence="1">Uncharacterized protein</fullName>
    </submittedName>
</protein>
<evidence type="ECO:0000313" key="2">
    <source>
        <dbReference type="Proteomes" id="UP001058461"/>
    </source>
</evidence>
<dbReference type="Proteomes" id="UP001058461">
    <property type="component" value="Chromosome"/>
</dbReference>
<name>A0ABY5HSP1_9GAMM</name>
<dbReference type="EMBL" id="CP073347">
    <property type="protein sequence ID" value="UTW14237.1"/>
    <property type="molecule type" value="Genomic_DNA"/>
</dbReference>
<evidence type="ECO:0000313" key="1">
    <source>
        <dbReference type="EMBL" id="UTW14237.1"/>
    </source>
</evidence>
<gene>
    <name evidence="1" type="ORF">KDW95_11595</name>
</gene>